<evidence type="ECO:0000313" key="2">
    <source>
        <dbReference type="Proteomes" id="UP000008311"/>
    </source>
</evidence>
<dbReference type="EMBL" id="EQ974157">
    <property type="protein sequence ID" value="EEF32578.1"/>
    <property type="molecule type" value="Genomic_DNA"/>
</dbReference>
<dbReference type="InParanoid" id="B9SUX7"/>
<accession>B9SUX7</accession>
<dbReference type="AlphaFoldDB" id="B9SUX7"/>
<gene>
    <name evidence="1" type="ORF">RCOM_1372830</name>
</gene>
<proteinExistence type="predicted"/>
<dbReference type="Proteomes" id="UP000008311">
    <property type="component" value="Unassembled WGS sequence"/>
</dbReference>
<evidence type="ECO:0000313" key="1">
    <source>
        <dbReference type="EMBL" id="EEF32578.1"/>
    </source>
</evidence>
<keyword evidence="2" id="KW-1185">Reference proteome</keyword>
<protein>
    <submittedName>
        <fullName evidence="1">Uncharacterized protein</fullName>
    </submittedName>
</protein>
<organism evidence="1 2">
    <name type="scientific">Ricinus communis</name>
    <name type="common">Castor bean</name>
    <dbReference type="NCBI Taxonomy" id="3988"/>
    <lineage>
        <taxon>Eukaryota</taxon>
        <taxon>Viridiplantae</taxon>
        <taxon>Streptophyta</taxon>
        <taxon>Embryophyta</taxon>
        <taxon>Tracheophyta</taxon>
        <taxon>Spermatophyta</taxon>
        <taxon>Magnoliopsida</taxon>
        <taxon>eudicotyledons</taxon>
        <taxon>Gunneridae</taxon>
        <taxon>Pentapetalae</taxon>
        <taxon>rosids</taxon>
        <taxon>fabids</taxon>
        <taxon>Malpighiales</taxon>
        <taxon>Euphorbiaceae</taxon>
        <taxon>Acalyphoideae</taxon>
        <taxon>Acalypheae</taxon>
        <taxon>Ricinus</taxon>
    </lineage>
</organism>
<reference evidence="2" key="1">
    <citation type="journal article" date="2010" name="Nat. Biotechnol.">
        <title>Draft genome sequence of the oilseed species Ricinus communis.</title>
        <authorList>
            <person name="Chan A.P."/>
            <person name="Crabtree J."/>
            <person name="Zhao Q."/>
            <person name="Lorenzi H."/>
            <person name="Orvis J."/>
            <person name="Puiu D."/>
            <person name="Melake-Berhan A."/>
            <person name="Jones K.M."/>
            <person name="Redman J."/>
            <person name="Chen G."/>
            <person name="Cahoon E.B."/>
            <person name="Gedil M."/>
            <person name="Stanke M."/>
            <person name="Haas B.J."/>
            <person name="Wortman J.R."/>
            <person name="Fraser-Liggett C.M."/>
            <person name="Ravel J."/>
            <person name="Rabinowicz P.D."/>
        </authorList>
    </citation>
    <scope>NUCLEOTIDE SEQUENCE [LARGE SCALE GENOMIC DNA]</scope>
    <source>
        <strain evidence="2">cv. Hale</strain>
    </source>
</reference>
<name>B9SUX7_RICCO</name>
<sequence>MQIESLPATMATKSKAAENAIQDHLLDAFDARSPNMQLFSSKISIVLLKNSLQEVAPTRLHHSIPATAGARDASSRCHLSHFSGEETLSSSYYRFGEAVGGGSLLRWLE</sequence>